<proteinExistence type="predicted"/>
<dbReference type="GO" id="GO:0071949">
    <property type="term" value="F:FAD binding"/>
    <property type="evidence" value="ECO:0007669"/>
    <property type="project" value="InterPro"/>
</dbReference>
<dbReference type="InterPro" id="IPR050407">
    <property type="entry name" value="Geranylgeranyl_reductase"/>
</dbReference>
<dbReference type="PANTHER" id="PTHR42685:SF22">
    <property type="entry name" value="CONDITIONED MEDIUM FACTOR RECEPTOR 1"/>
    <property type="match status" value="1"/>
</dbReference>
<dbReference type="InterPro" id="IPR036188">
    <property type="entry name" value="FAD/NAD-bd_sf"/>
</dbReference>
<protein>
    <submittedName>
        <fullName evidence="2">Electron transfer oxidoreductase</fullName>
    </submittedName>
</protein>
<feature type="domain" description="FAD-binding" evidence="1">
    <location>
        <begin position="6"/>
        <end position="321"/>
    </location>
</feature>
<name>A0A564ZLN1_9BACT</name>
<dbReference type="PANTHER" id="PTHR42685">
    <property type="entry name" value="GERANYLGERANYL DIPHOSPHATE REDUCTASE"/>
    <property type="match status" value="1"/>
</dbReference>
<dbReference type="PRINTS" id="PR00420">
    <property type="entry name" value="RNGMNOXGNASE"/>
</dbReference>
<dbReference type="SUPFAM" id="SSF51905">
    <property type="entry name" value="FAD/NAD(P)-binding domain"/>
    <property type="match status" value="1"/>
</dbReference>
<keyword evidence="3" id="KW-1185">Reference proteome</keyword>
<dbReference type="AlphaFoldDB" id="A0A564ZLN1"/>
<dbReference type="EMBL" id="CABIKM010000048">
    <property type="protein sequence ID" value="VUZ86250.1"/>
    <property type="molecule type" value="Genomic_DNA"/>
</dbReference>
<dbReference type="Proteomes" id="UP000334340">
    <property type="component" value="Unassembled WGS sequence"/>
</dbReference>
<evidence type="ECO:0000313" key="3">
    <source>
        <dbReference type="Proteomes" id="UP000334340"/>
    </source>
</evidence>
<dbReference type="InterPro" id="IPR002938">
    <property type="entry name" value="FAD-bd"/>
</dbReference>
<gene>
    <name evidence="2" type="ORF">MELA_02650</name>
</gene>
<evidence type="ECO:0000259" key="1">
    <source>
        <dbReference type="Pfam" id="PF01494"/>
    </source>
</evidence>
<accession>A0A564ZLN1</accession>
<dbReference type="Pfam" id="PF01494">
    <property type="entry name" value="FAD_binding_3"/>
    <property type="match status" value="1"/>
</dbReference>
<organism evidence="2 3">
    <name type="scientific">Candidatus Methylomirabilis lanthanidiphila</name>
    <dbReference type="NCBI Taxonomy" id="2211376"/>
    <lineage>
        <taxon>Bacteria</taxon>
        <taxon>Candidatus Methylomirabilota</taxon>
        <taxon>Candidatus Methylomirabilia</taxon>
        <taxon>Candidatus Methylomirabilales</taxon>
        <taxon>Candidatus Methylomirabilaceae</taxon>
        <taxon>Candidatus Methylomirabilis</taxon>
    </lineage>
</organism>
<reference evidence="2 3" key="1">
    <citation type="submission" date="2019-07" db="EMBL/GenBank/DDBJ databases">
        <authorList>
            <person name="Cremers G."/>
        </authorList>
    </citation>
    <scope>NUCLEOTIDE SEQUENCE [LARGE SCALE GENOMIC DNA]</scope>
</reference>
<sequence>MAQPLVIIVGAGPAGSVLAGLLARHDVDTLLLDKAAFPRQKTCGDYLSPGTVRLLDQLGLLTLVCEAGAQRLWGMTVASPDGTTFRAKFPAIVEGQASPFALSISRATLDSVLLKWAQRSGVRCVEGFRVTDLIWENGQVRGVAGIGSKGRETYRGRIVVGADGRDSVVARRLGLHRPHPTLHRTALVAHYEGAAKLIDYGLISVGVRSYCILNPIGKRLVNACIVADHGVVRGWKGHVEELFDVMLQEFPLAVRTLGDTQRSGPIRCLGPLAFHTGRSAKAGALLIGDAAGFYDPFTGEGVGHALSGSQLAAREITSALTEGDGYLAESRLMRFDRQQRAAFKSRKRLGVTLQTVIRHPLTANLVVRFLRGRQSFADLLLGVVGDLLPPSALTGILHPALLLKISGKDLKRP</sequence>
<evidence type="ECO:0000313" key="2">
    <source>
        <dbReference type="EMBL" id="VUZ86250.1"/>
    </source>
</evidence>
<dbReference type="Gene3D" id="3.50.50.60">
    <property type="entry name" value="FAD/NAD(P)-binding domain"/>
    <property type="match status" value="1"/>
</dbReference>